<dbReference type="EnsemblPlants" id="Pp3c20_23060V3.1">
    <property type="protein sequence ID" value="Pp3c20_23060V3.1"/>
    <property type="gene ID" value="Pp3c20_23060"/>
</dbReference>
<organism evidence="1">
    <name type="scientific">Physcomitrium patens</name>
    <name type="common">Spreading-leaved earth moss</name>
    <name type="synonym">Physcomitrella patens</name>
    <dbReference type="NCBI Taxonomy" id="3218"/>
    <lineage>
        <taxon>Eukaryota</taxon>
        <taxon>Viridiplantae</taxon>
        <taxon>Streptophyta</taxon>
        <taxon>Embryophyta</taxon>
        <taxon>Bryophyta</taxon>
        <taxon>Bryophytina</taxon>
        <taxon>Bryopsida</taxon>
        <taxon>Funariidae</taxon>
        <taxon>Funariales</taxon>
        <taxon>Funariaceae</taxon>
        <taxon>Physcomitrium</taxon>
    </lineage>
</organism>
<proteinExistence type="predicted"/>
<dbReference type="Gramene" id="Pp3c20_23060V3.1">
    <property type="protein sequence ID" value="Pp3c20_23060V3.1"/>
    <property type="gene ID" value="Pp3c20_23060"/>
</dbReference>
<dbReference type="InParanoid" id="A0A2K1IW90"/>
<gene>
    <name evidence="1" type="ORF">PHYPA_025483</name>
</gene>
<name>A0A2K1IW90_PHYPA</name>
<evidence type="ECO:0000313" key="1">
    <source>
        <dbReference type="EMBL" id="PNR33539.1"/>
    </source>
</evidence>
<evidence type="ECO:0000313" key="3">
    <source>
        <dbReference type="Proteomes" id="UP000006727"/>
    </source>
</evidence>
<dbReference type="Proteomes" id="UP000006727">
    <property type="component" value="Chromosome 20"/>
</dbReference>
<accession>A0A2K1IW90</accession>
<keyword evidence="3" id="KW-1185">Reference proteome</keyword>
<reference evidence="1 3" key="2">
    <citation type="journal article" date="2018" name="Plant J.">
        <title>The Physcomitrella patens chromosome-scale assembly reveals moss genome structure and evolution.</title>
        <authorList>
            <person name="Lang D."/>
            <person name="Ullrich K.K."/>
            <person name="Murat F."/>
            <person name="Fuchs J."/>
            <person name="Jenkins J."/>
            <person name="Haas F.B."/>
            <person name="Piednoel M."/>
            <person name="Gundlach H."/>
            <person name="Van Bel M."/>
            <person name="Meyberg R."/>
            <person name="Vives C."/>
            <person name="Morata J."/>
            <person name="Symeonidi A."/>
            <person name="Hiss M."/>
            <person name="Muchero W."/>
            <person name="Kamisugi Y."/>
            <person name="Saleh O."/>
            <person name="Blanc G."/>
            <person name="Decker E.L."/>
            <person name="van Gessel N."/>
            <person name="Grimwood J."/>
            <person name="Hayes R.D."/>
            <person name="Graham S.W."/>
            <person name="Gunter L.E."/>
            <person name="McDaniel S.F."/>
            <person name="Hoernstein S.N.W."/>
            <person name="Larsson A."/>
            <person name="Li F.W."/>
            <person name="Perroud P.F."/>
            <person name="Phillips J."/>
            <person name="Ranjan P."/>
            <person name="Rokshar D.S."/>
            <person name="Rothfels C.J."/>
            <person name="Schneider L."/>
            <person name="Shu S."/>
            <person name="Stevenson D.W."/>
            <person name="Thummler F."/>
            <person name="Tillich M."/>
            <person name="Villarreal Aguilar J.C."/>
            <person name="Widiez T."/>
            <person name="Wong G.K."/>
            <person name="Wymore A."/>
            <person name="Zhang Y."/>
            <person name="Zimmer A.D."/>
            <person name="Quatrano R.S."/>
            <person name="Mayer K.F.X."/>
            <person name="Goodstein D."/>
            <person name="Casacuberta J.M."/>
            <person name="Vandepoele K."/>
            <person name="Reski R."/>
            <person name="Cuming A.C."/>
            <person name="Tuskan G.A."/>
            <person name="Maumus F."/>
            <person name="Salse J."/>
            <person name="Schmutz J."/>
            <person name="Rensing S.A."/>
        </authorList>
    </citation>
    <scope>NUCLEOTIDE SEQUENCE [LARGE SCALE GENOMIC DNA]</scope>
    <source>
        <strain evidence="2 3">cv. Gransden 2004</strain>
    </source>
</reference>
<reference evidence="2" key="3">
    <citation type="submission" date="2020-12" db="UniProtKB">
        <authorList>
            <consortium name="EnsemblPlants"/>
        </authorList>
    </citation>
    <scope>IDENTIFICATION</scope>
</reference>
<sequence>MEIQFGMNCHWCSGYHIPVRIDMDEQSLHGRFARQQLWKFT</sequence>
<dbReference type="AlphaFoldDB" id="A0A2K1IW90"/>
<reference evidence="1 3" key="1">
    <citation type="journal article" date="2008" name="Science">
        <title>The Physcomitrella genome reveals evolutionary insights into the conquest of land by plants.</title>
        <authorList>
            <person name="Rensing S."/>
            <person name="Lang D."/>
            <person name="Zimmer A."/>
            <person name="Terry A."/>
            <person name="Salamov A."/>
            <person name="Shapiro H."/>
            <person name="Nishiyama T."/>
            <person name="Perroud P.-F."/>
            <person name="Lindquist E."/>
            <person name="Kamisugi Y."/>
            <person name="Tanahashi T."/>
            <person name="Sakakibara K."/>
            <person name="Fujita T."/>
            <person name="Oishi K."/>
            <person name="Shin-I T."/>
            <person name="Kuroki Y."/>
            <person name="Toyoda A."/>
            <person name="Suzuki Y."/>
            <person name="Hashimoto A."/>
            <person name="Yamaguchi K."/>
            <person name="Sugano A."/>
            <person name="Kohara Y."/>
            <person name="Fujiyama A."/>
            <person name="Anterola A."/>
            <person name="Aoki S."/>
            <person name="Ashton N."/>
            <person name="Barbazuk W.B."/>
            <person name="Barker E."/>
            <person name="Bennetzen J."/>
            <person name="Bezanilla M."/>
            <person name="Blankenship R."/>
            <person name="Cho S.H."/>
            <person name="Dutcher S."/>
            <person name="Estelle M."/>
            <person name="Fawcett J.A."/>
            <person name="Gundlach H."/>
            <person name="Hanada K."/>
            <person name="Heyl A."/>
            <person name="Hicks K.A."/>
            <person name="Hugh J."/>
            <person name="Lohr M."/>
            <person name="Mayer K."/>
            <person name="Melkozernov A."/>
            <person name="Murata T."/>
            <person name="Nelson D."/>
            <person name="Pils B."/>
            <person name="Prigge M."/>
            <person name="Reiss B."/>
            <person name="Renner T."/>
            <person name="Rombauts S."/>
            <person name="Rushton P."/>
            <person name="Sanderfoot A."/>
            <person name="Schween G."/>
            <person name="Shiu S.-H."/>
            <person name="Stueber K."/>
            <person name="Theodoulou F.L."/>
            <person name="Tu H."/>
            <person name="Van de Peer Y."/>
            <person name="Verrier P.J."/>
            <person name="Waters E."/>
            <person name="Wood A."/>
            <person name="Yang L."/>
            <person name="Cove D."/>
            <person name="Cuming A."/>
            <person name="Hasebe M."/>
            <person name="Lucas S."/>
            <person name="Mishler D.B."/>
            <person name="Reski R."/>
            <person name="Grigoriev I."/>
            <person name="Quatrano R.S."/>
            <person name="Boore J.L."/>
        </authorList>
    </citation>
    <scope>NUCLEOTIDE SEQUENCE [LARGE SCALE GENOMIC DNA]</scope>
    <source>
        <strain evidence="2 3">cv. Gransden 2004</strain>
    </source>
</reference>
<evidence type="ECO:0000313" key="2">
    <source>
        <dbReference type="EnsemblPlants" id="Pp3c20_23060V3.1"/>
    </source>
</evidence>
<dbReference type="EMBL" id="ABEU02000020">
    <property type="protein sequence ID" value="PNR33539.1"/>
    <property type="molecule type" value="Genomic_DNA"/>
</dbReference>
<protein>
    <submittedName>
        <fullName evidence="1 2">Uncharacterized protein</fullName>
    </submittedName>
</protein>